<name>A0A6A3N3B1_9STRA</name>
<dbReference type="AlphaFoldDB" id="A0A6A3N3B1"/>
<reference evidence="1 2" key="1">
    <citation type="submission" date="2018-09" db="EMBL/GenBank/DDBJ databases">
        <title>Genomic investigation of the strawberry pathogen Phytophthora fragariae indicates pathogenicity is determined by transcriptional variation in three key races.</title>
        <authorList>
            <person name="Adams T.M."/>
            <person name="Armitage A.D."/>
            <person name="Sobczyk M.K."/>
            <person name="Bates H.J."/>
            <person name="Dunwell J.M."/>
            <person name="Nellist C.F."/>
            <person name="Harrison R.J."/>
        </authorList>
    </citation>
    <scope>NUCLEOTIDE SEQUENCE [LARGE SCALE GENOMIC DNA]</scope>
    <source>
        <strain evidence="1 2">SCRP324</strain>
    </source>
</reference>
<organism evidence="1 2">
    <name type="scientific">Phytophthora rubi</name>
    <dbReference type="NCBI Taxonomy" id="129364"/>
    <lineage>
        <taxon>Eukaryota</taxon>
        <taxon>Sar</taxon>
        <taxon>Stramenopiles</taxon>
        <taxon>Oomycota</taxon>
        <taxon>Peronosporomycetes</taxon>
        <taxon>Peronosporales</taxon>
        <taxon>Peronosporaceae</taxon>
        <taxon>Phytophthora</taxon>
    </lineage>
</organism>
<proteinExistence type="predicted"/>
<evidence type="ECO:0000313" key="2">
    <source>
        <dbReference type="Proteomes" id="UP000435112"/>
    </source>
</evidence>
<dbReference type="PANTHER" id="PTHR40866">
    <property type="entry name" value="BED-TYPE DOMAIN-CONTAINING PROTEIN"/>
    <property type="match status" value="1"/>
</dbReference>
<accession>A0A6A3N3B1</accession>
<dbReference type="PANTHER" id="PTHR40866:SF1">
    <property type="entry name" value="BED-TYPE DOMAIN-CONTAINING PROTEIN"/>
    <property type="match status" value="1"/>
</dbReference>
<gene>
    <name evidence="1" type="ORF">PR002_g5250</name>
</gene>
<protein>
    <submittedName>
        <fullName evidence="1">Uncharacterized protein</fullName>
    </submittedName>
</protein>
<dbReference type="EMBL" id="QXFU01000221">
    <property type="protein sequence ID" value="KAE9039879.1"/>
    <property type="molecule type" value="Genomic_DNA"/>
</dbReference>
<sequence length="142" mass="14968">MRSSGGEVGVGVQAKEAKLPRSRDGAVGVVVGGEVGVGVQAKEAKLMRSRDGAVGVVVYIKLNPISVATSTAIMDAVEKPVEQAIGGEMPERFGQIFGGWTHSTEHYLAVYGYYGTDTGPQVPAVVVRARDERSRRPLNVDG</sequence>
<dbReference type="Proteomes" id="UP000435112">
    <property type="component" value="Unassembled WGS sequence"/>
</dbReference>
<evidence type="ECO:0000313" key="1">
    <source>
        <dbReference type="EMBL" id="KAE9039879.1"/>
    </source>
</evidence>
<comment type="caution">
    <text evidence="1">The sequence shown here is derived from an EMBL/GenBank/DDBJ whole genome shotgun (WGS) entry which is preliminary data.</text>
</comment>